<feature type="compositionally biased region" description="Basic and acidic residues" evidence="1">
    <location>
        <begin position="424"/>
        <end position="434"/>
    </location>
</feature>
<evidence type="ECO:0000313" key="3">
    <source>
        <dbReference type="Proteomes" id="UP000620104"/>
    </source>
</evidence>
<name>A0A8H3TVE7_9TREE</name>
<organism evidence="2 3">
    <name type="scientific">Naganishia liquefaciens</name>
    <dbReference type="NCBI Taxonomy" id="104408"/>
    <lineage>
        <taxon>Eukaryota</taxon>
        <taxon>Fungi</taxon>
        <taxon>Dikarya</taxon>
        <taxon>Basidiomycota</taxon>
        <taxon>Agaricomycotina</taxon>
        <taxon>Tremellomycetes</taxon>
        <taxon>Filobasidiales</taxon>
        <taxon>Filobasidiaceae</taxon>
        <taxon>Naganishia</taxon>
    </lineage>
</organism>
<feature type="compositionally biased region" description="Basic residues" evidence="1">
    <location>
        <begin position="435"/>
        <end position="450"/>
    </location>
</feature>
<gene>
    <name evidence="2" type="ORF">NliqN6_4264</name>
</gene>
<feature type="compositionally biased region" description="Basic residues" evidence="1">
    <location>
        <begin position="463"/>
        <end position="473"/>
    </location>
</feature>
<feature type="compositionally biased region" description="Basic and acidic residues" evidence="1">
    <location>
        <begin position="109"/>
        <end position="135"/>
    </location>
</feature>
<feature type="compositionally biased region" description="Basic and acidic residues" evidence="1">
    <location>
        <begin position="346"/>
        <end position="381"/>
    </location>
</feature>
<feature type="region of interest" description="Disordered" evidence="1">
    <location>
        <begin position="91"/>
        <end position="302"/>
    </location>
</feature>
<dbReference type="Proteomes" id="UP000620104">
    <property type="component" value="Unassembled WGS sequence"/>
</dbReference>
<accession>A0A8H3TVE7</accession>
<evidence type="ECO:0000256" key="1">
    <source>
        <dbReference type="SAM" id="MobiDB-lite"/>
    </source>
</evidence>
<dbReference type="EMBL" id="BLZA01000023">
    <property type="protein sequence ID" value="GHJ87862.1"/>
    <property type="molecule type" value="Genomic_DNA"/>
</dbReference>
<sequence length="505" mass="57093">MPNPSIVDKLVRAAAAVSADIPDDELNRHVADILAKEAKEKESKWREMGIGAYLHDTVESSSRAPKPNTRFLKSLVRDVDGHNTALLREQANSAKAAAADKFYQGAGSRSERDGARHSSDSRSRARNGEDPEVGRMKRLFGGAVGSAAGSRHRNERMERGNGESSSRRQVSEHRESGRSASTSAVKSGGAAGSWRREASGQTSSRYHEDDEASEDEEKGWSRKNVGRGKPRSALARAREEEEAGERRRTRREQDQRKEKERSRSPAPASKRPFRDDVPGLRIPPPDMTLAAPSIPSKMDRYFEPTYDPTKDYRAMLEAQEVAVPRTGLVPDVDIGWDTMLSTIKYREQAKERGWDRDGERERAKERDRNAQEWERERERYATNKARAKTTTSDSKRRRRQDRSPSVVSIRDSSEESSSNSDSASDSRSESFGPDKKKRKHGSSTKRKKSSKSRDKEHRSKKDSSRKRSSKRRRSDSDEEREKRKVLVGGYEYVSKGATREWDKGK</sequence>
<dbReference type="PANTHER" id="PTHR40132">
    <property type="entry name" value="PRE-MRNA-SPLICING FACTOR 38B"/>
    <property type="match status" value="1"/>
</dbReference>
<proteinExistence type="predicted"/>
<feature type="compositionally biased region" description="Low complexity" evidence="1">
    <location>
        <begin position="403"/>
        <end position="423"/>
    </location>
</feature>
<dbReference type="PANTHER" id="PTHR40132:SF1">
    <property type="entry name" value="PRE-MRNA-SPLICING FACTOR 38B"/>
    <property type="match status" value="1"/>
</dbReference>
<feature type="compositionally biased region" description="Basic and acidic residues" evidence="1">
    <location>
        <begin position="251"/>
        <end position="263"/>
    </location>
</feature>
<dbReference type="OrthoDB" id="2431475at2759"/>
<feature type="compositionally biased region" description="Basic and acidic residues" evidence="1">
    <location>
        <begin position="155"/>
        <end position="177"/>
    </location>
</feature>
<feature type="region of interest" description="Disordered" evidence="1">
    <location>
        <begin position="346"/>
        <end position="505"/>
    </location>
</feature>
<feature type="compositionally biased region" description="Basic and acidic residues" evidence="1">
    <location>
        <begin position="451"/>
        <end position="462"/>
    </location>
</feature>
<keyword evidence="3" id="KW-1185">Reference proteome</keyword>
<protein>
    <submittedName>
        <fullName evidence="2">Uncharacterized protein</fullName>
    </submittedName>
</protein>
<reference evidence="2" key="1">
    <citation type="submission" date="2020-07" db="EMBL/GenBank/DDBJ databases">
        <title>Draft Genome Sequence of a Deep-Sea Yeast, Naganishia (Cryptococcus) liquefaciens strain N6.</title>
        <authorList>
            <person name="Han Y.W."/>
            <person name="Kajitani R."/>
            <person name="Morimoto H."/>
            <person name="Parhat M."/>
            <person name="Tsubouchi H."/>
            <person name="Bakenova O."/>
            <person name="Ogata M."/>
            <person name="Argunhan B."/>
            <person name="Aoki R."/>
            <person name="Kajiwara S."/>
            <person name="Itoh T."/>
            <person name="Iwasaki H."/>
        </authorList>
    </citation>
    <scope>NUCLEOTIDE SEQUENCE</scope>
    <source>
        <strain evidence="2">N6</strain>
    </source>
</reference>
<evidence type="ECO:0000313" key="2">
    <source>
        <dbReference type="EMBL" id="GHJ87862.1"/>
    </source>
</evidence>
<comment type="caution">
    <text evidence="2">The sequence shown here is derived from an EMBL/GenBank/DDBJ whole genome shotgun (WGS) entry which is preliminary data.</text>
</comment>
<dbReference type="AlphaFoldDB" id="A0A8H3TVE7"/>